<name>A0A419UX30_9BACL</name>
<accession>A0A419UX30</accession>
<protein>
    <submittedName>
        <fullName evidence="5">DNA-binding MarR family transcriptional regulator</fullName>
    </submittedName>
</protein>
<keyword evidence="6" id="KW-1185">Reference proteome</keyword>
<dbReference type="OrthoDB" id="2355600at2"/>
<gene>
    <name evidence="5" type="ORF">ATL39_3105</name>
</gene>
<dbReference type="InterPro" id="IPR000835">
    <property type="entry name" value="HTH_MarR-typ"/>
</dbReference>
<evidence type="ECO:0000256" key="2">
    <source>
        <dbReference type="ARBA" id="ARBA00023125"/>
    </source>
</evidence>
<organism evidence="5 6">
    <name type="scientific">Sinobaca qinghaiensis</name>
    <dbReference type="NCBI Taxonomy" id="342944"/>
    <lineage>
        <taxon>Bacteria</taxon>
        <taxon>Bacillati</taxon>
        <taxon>Bacillota</taxon>
        <taxon>Bacilli</taxon>
        <taxon>Bacillales</taxon>
        <taxon>Sporolactobacillaceae</taxon>
        <taxon>Sinobaca</taxon>
    </lineage>
</organism>
<reference evidence="5 6" key="1">
    <citation type="submission" date="2018-09" db="EMBL/GenBank/DDBJ databases">
        <title>Genomic Encyclopedia of Archaeal and Bacterial Type Strains, Phase II (KMG-II): from individual species to whole genera.</title>
        <authorList>
            <person name="Goeker M."/>
        </authorList>
    </citation>
    <scope>NUCLEOTIDE SEQUENCE [LARGE SCALE GENOMIC DNA]</scope>
    <source>
        <strain evidence="5 6">DSM 17008</strain>
    </source>
</reference>
<dbReference type="AlphaFoldDB" id="A0A419UX30"/>
<dbReference type="SUPFAM" id="SSF46785">
    <property type="entry name" value="Winged helix' DNA-binding domain"/>
    <property type="match status" value="1"/>
</dbReference>
<dbReference type="PROSITE" id="PS50995">
    <property type="entry name" value="HTH_MARR_2"/>
    <property type="match status" value="1"/>
</dbReference>
<keyword evidence="1" id="KW-0805">Transcription regulation</keyword>
<dbReference type="Gene3D" id="1.10.10.10">
    <property type="entry name" value="Winged helix-like DNA-binding domain superfamily/Winged helix DNA-binding domain"/>
    <property type="match status" value="1"/>
</dbReference>
<evidence type="ECO:0000256" key="3">
    <source>
        <dbReference type="ARBA" id="ARBA00023163"/>
    </source>
</evidence>
<dbReference type="PANTHER" id="PTHR42756:SF1">
    <property type="entry name" value="TRANSCRIPTIONAL REPRESSOR OF EMRAB OPERON"/>
    <property type="match status" value="1"/>
</dbReference>
<dbReference type="InterPro" id="IPR036388">
    <property type="entry name" value="WH-like_DNA-bd_sf"/>
</dbReference>
<keyword evidence="3" id="KW-0804">Transcription</keyword>
<dbReference type="Pfam" id="PF12802">
    <property type="entry name" value="MarR_2"/>
    <property type="match status" value="1"/>
</dbReference>
<dbReference type="GO" id="GO:0003700">
    <property type="term" value="F:DNA-binding transcription factor activity"/>
    <property type="evidence" value="ECO:0007669"/>
    <property type="project" value="InterPro"/>
</dbReference>
<dbReference type="SMART" id="SM00347">
    <property type="entry name" value="HTH_MARR"/>
    <property type="match status" value="1"/>
</dbReference>
<proteinExistence type="predicted"/>
<keyword evidence="2 5" id="KW-0238">DNA-binding</keyword>
<sequence length="157" mass="18509">MEEHGKVFSEMMESYRKIHHSLLQLFPFPDISLTKRQQVMLLYILKQENVTMTGLAEYCDISRSAVSQTIAKLEQLSIIKRVINKENRREVHIEFGTKGLEMKDQFIQMEQNLIEQYLIKIDIKDLKVVQEVMRSFEEVISGECDKPLQESEERNSK</sequence>
<dbReference type="RefSeq" id="WP_120194238.1">
    <property type="nucleotide sequence ID" value="NZ_RAPK01000011.1"/>
</dbReference>
<dbReference type="InterPro" id="IPR036390">
    <property type="entry name" value="WH_DNA-bd_sf"/>
</dbReference>
<comment type="caution">
    <text evidence="5">The sequence shown here is derived from an EMBL/GenBank/DDBJ whole genome shotgun (WGS) entry which is preliminary data.</text>
</comment>
<dbReference type="GO" id="GO:0003677">
    <property type="term" value="F:DNA binding"/>
    <property type="evidence" value="ECO:0007669"/>
    <property type="project" value="UniProtKB-KW"/>
</dbReference>
<evidence type="ECO:0000259" key="4">
    <source>
        <dbReference type="PROSITE" id="PS50995"/>
    </source>
</evidence>
<dbReference type="EMBL" id="RAPK01000011">
    <property type="protein sequence ID" value="RKD69679.1"/>
    <property type="molecule type" value="Genomic_DNA"/>
</dbReference>
<evidence type="ECO:0000256" key="1">
    <source>
        <dbReference type="ARBA" id="ARBA00023015"/>
    </source>
</evidence>
<evidence type="ECO:0000313" key="6">
    <source>
        <dbReference type="Proteomes" id="UP000285120"/>
    </source>
</evidence>
<evidence type="ECO:0000313" key="5">
    <source>
        <dbReference type="EMBL" id="RKD69679.1"/>
    </source>
</evidence>
<dbReference type="PANTHER" id="PTHR42756">
    <property type="entry name" value="TRANSCRIPTIONAL REGULATOR, MARR"/>
    <property type="match status" value="1"/>
</dbReference>
<feature type="domain" description="HTH marR-type" evidence="4">
    <location>
        <begin position="4"/>
        <end position="138"/>
    </location>
</feature>
<dbReference type="Proteomes" id="UP000285120">
    <property type="component" value="Unassembled WGS sequence"/>
</dbReference>